<dbReference type="GO" id="GO:0016020">
    <property type="term" value="C:membrane"/>
    <property type="evidence" value="ECO:0007669"/>
    <property type="project" value="TreeGrafter"/>
</dbReference>
<dbReference type="EMBL" id="AWSJ01000054">
    <property type="protein sequence ID" value="ERI11067.1"/>
    <property type="molecule type" value="Genomic_DNA"/>
</dbReference>
<evidence type="ECO:0000313" key="6">
    <source>
        <dbReference type="Proteomes" id="UP000016511"/>
    </source>
</evidence>
<gene>
    <name evidence="5" type="ORF">HMPREF0083_00818</name>
</gene>
<evidence type="ECO:0000256" key="3">
    <source>
        <dbReference type="PIRSR" id="PIRSR017388-2"/>
    </source>
</evidence>
<dbReference type="InterPro" id="IPR022742">
    <property type="entry name" value="Hydrolase_4"/>
</dbReference>
<dbReference type="InterPro" id="IPR029058">
    <property type="entry name" value="AB_hydrolase_fold"/>
</dbReference>
<evidence type="ECO:0000313" key="5">
    <source>
        <dbReference type="EMBL" id="ERI11067.1"/>
    </source>
</evidence>
<dbReference type="AlphaFoldDB" id="U1YG57"/>
<dbReference type="SUPFAM" id="SSF53474">
    <property type="entry name" value="alpha/beta-Hydrolases"/>
    <property type="match status" value="1"/>
</dbReference>
<feature type="active site" description="Nucleophile" evidence="2">
    <location>
        <position position="92"/>
    </location>
</feature>
<protein>
    <submittedName>
        <fullName evidence="5">Hydrolase, alpha/beta domain protein</fullName>
    </submittedName>
</protein>
<keyword evidence="6" id="KW-1185">Reference proteome</keyword>
<accession>U1YG57</accession>
<dbReference type="PATRIC" id="fig|649747.3.peg.740"/>
<dbReference type="PIRSF" id="PIRSF017388">
    <property type="entry name" value="Esterase_lipase"/>
    <property type="match status" value="1"/>
</dbReference>
<proteinExistence type="predicted"/>
<dbReference type="ESTHER" id="aneae-u1yg57">
    <property type="family name" value="CarbLipBact_2"/>
</dbReference>
<feature type="domain" description="Serine aminopeptidase S33" evidence="4">
    <location>
        <begin position="18"/>
        <end position="227"/>
    </location>
</feature>
<dbReference type="HOGENOM" id="CLU_076594_0_2_9"/>
<reference evidence="5 6" key="1">
    <citation type="submission" date="2013-08" db="EMBL/GenBank/DDBJ databases">
        <authorList>
            <person name="Weinstock G."/>
            <person name="Sodergren E."/>
            <person name="Wylie T."/>
            <person name="Fulton L."/>
            <person name="Fulton R."/>
            <person name="Fronick C."/>
            <person name="O'Laughlin M."/>
            <person name="Godfrey J."/>
            <person name="Miner T."/>
            <person name="Herter B."/>
            <person name="Appelbaum E."/>
            <person name="Cordes M."/>
            <person name="Lek S."/>
            <person name="Wollam A."/>
            <person name="Pepin K.H."/>
            <person name="Palsikar V.B."/>
            <person name="Mitreva M."/>
            <person name="Wilson R.K."/>
        </authorList>
    </citation>
    <scope>NUCLEOTIDE SEQUENCE [LARGE SCALE GENOMIC DNA]</scope>
    <source>
        <strain evidence="5 6">ATCC 12856</strain>
    </source>
</reference>
<dbReference type="eggNOG" id="COG1647">
    <property type="taxonomic scope" value="Bacteria"/>
</dbReference>
<evidence type="ECO:0000256" key="2">
    <source>
        <dbReference type="PIRSR" id="PIRSR017388-1"/>
    </source>
</evidence>
<dbReference type="PANTHER" id="PTHR43798">
    <property type="entry name" value="MONOACYLGLYCEROL LIPASE"/>
    <property type="match status" value="1"/>
</dbReference>
<keyword evidence="1 5" id="KW-0378">Hydrolase</keyword>
<dbReference type="GO" id="GO:0052689">
    <property type="term" value="F:carboxylic ester hydrolase activity"/>
    <property type="evidence" value="ECO:0007669"/>
    <property type="project" value="InterPro"/>
</dbReference>
<sequence length="255" mass="28951">MLAVFLYLEEGKMRMIGCLLIHGFTGSPYEVEPVARHFAGQGWRIETPVLAGHEGHDLSLNKVTWQDWVRSAEEVLQDMLLTCERIYIVGFSMGGLIAAHLAARYPVDKLVLLSASLFYINPRQLFKDAATIIKKHFTSTTDAKEAYRRYLNKATSTPPRAVIHFRHLVKILKQELPKVTTPTLIIQGGKDDLVEPRSADYIYRTIRSTEKHLHILPESKHIICHDCEQAQLLQLIDEFLTSPQRAGKGEMSDES</sequence>
<organism evidence="5 6">
    <name type="scientific">Aneurinibacillus aneurinilyticus ATCC 12856</name>
    <dbReference type="NCBI Taxonomy" id="649747"/>
    <lineage>
        <taxon>Bacteria</taxon>
        <taxon>Bacillati</taxon>
        <taxon>Bacillota</taxon>
        <taxon>Bacilli</taxon>
        <taxon>Bacillales</taxon>
        <taxon>Paenibacillaceae</taxon>
        <taxon>Aneurinibacillus group</taxon>
        <taxon>Aneurinibacillus</taxon>
    </lineage>
</organism>
<dbReference type="Proteomes" id="UP000016511">
    <property type="component" value="Unassembled WGS sequence"/>
</dbReference>
<feature type="binding site" evidence="3">
    <location>
        <position position="24"/>
    </location>
    <ligand>
        <name>substrate</name>
    </ligand>
</feature>
<dbReference type="InterPro" id="IPR050266">
    <property type="entry name" value="AB_hydrolase_sf"/>
</dbReference>
<feature type="binding site" evidence="3">
    <location>
        <position position="93"/>
    </location>
    <ligand>
        <name>substrate</name>
    </ligand>
</feature>
<evidence type="ECO:0000256" key="1">
    <source>
        <dbReference type="ARBA" id="ARBA00022801"/>
    </source>
</evidence>
<feature type="active site" description="Charge relay system" evidence="2">
    <location>
        <position position="221"/>
    </location>
</feature>
<comment type="caution">
    <text evidence="5">The sequence shown here is derived from an EMBL/GenBank/DDBJ whole genome shotgun (WGS) entry which is preliminary data.</text>
</comment>
<dbReference type="Gene3D" id="3.40.50.1820">
    <property type="entry name" value="alpha/beta hydrolase"/>
    <property type="match status" value="1"/>
</dbReference>
<dbReference type="STRING" id="649747.HMPREF0083_00818"/>
<name>U1YG57_ANEAE</name>
<dbReference type="PANTHER" id="PTHR43798:SF31">
    <property type="entry name" value="AB HYDROLASE SUPERFAMILY PROTEIN YCLE"/>
    <property type="match status" value="1"/>
</dbReference>
<feature type="active site" description="Charge relay system" evidence="2">
    <location>
        <position position="191"/>
    </location>
</feature>
<dbReference type="Pfam" id="PF12146">
    <property type="entry name" value="Hydrolase_4"/>
    <property type="match status" value="1"/>
</dbReference>
<dbReference type="InterPro" id="IPR012354">
    <property type="entry name" value="Esterase_lipase"/>
</dbReference>
<evidence type="ECO:0000259" key="4">
    <source>
        <dbReference type="Pfam" id="PF12146"/>
    </source>
</evidence>